<dbReference type="PATRIC" id="fig|907348.3.peg.482"/>
<comment type="caution">
    <text evidence="2">The sequence shown here is derived from an EMBL/GenBank/DDBJ whole genome shotgun (WGS) entry which is preliminary data.</text>
</comment>
<evidence type="ECO:0008006" key="4">
    <source>
        <dbReference type="Google" id="ProtNLM"/>
    </source>
</evidence>
<evidence type="ECO:0000313" key="2">
    <source>
        <dbReference type="EMBL" id="EIC02727.1"/>
    </source>
</evidence>
<dbReference type="AlphaFoldDB" id="H7EI48"/>
<organism evidence="2 3">
    <name type="scientific">Treponema saccharophilum DSM 2985</name>
    <dbReference type="NCBI Taxonomy" id="907348"/>
    <lineage>
        <taxon>Bacteria</taxon>
        <taxon>Pseudomonadati</taxon>
        <taxon>Spirochaetota</taxon>
        <taxon>Spirochaetia</taxon>
        <taxon>Spirochaetales</taxon>
        <taxon>Treponemataceae</taxon>
        <taxon>Treponema</taxon>
    </lineage>
</organism>
<proteinExistence type="predicted"/>
<feature type="signal peptide" evidence="1">
    <location>
        <begin position="1"/>
        <end position="19"/>
    </location>
</feature>
<protein>
    <recommendedName>
        <fullName evidence="4">Outer membrane protein beta-barrel domain-containing protein</fullName>
    </recommendedName>
</protein>
<gene>
    <name evidence="2" type="ORF">TresaDRAFT_2222</name>
</gene>
<keyword evidence="3" id="KW-1185">Reference proteome</keyword>
<dbReference type="RefSeq" id="WP_002702505.1">
    <property type="nucleotide sequence ID" value="NZ_AGRW01000034.1"/>
</dbReference>
<evidence type="ECO:0000256" key="1">
    <source>
        <dbReference type="SAM" id="SignalP"/>
    </source>
</evidence>
<reference evidence="2 3" key="1">
    <citation type="submission" date="2011-09" db="EMBL/GenBank/DDBJ databases">
        <title>The draft genome of Treponema saccharophilum DSM 2985.</title>
        <authorList>
            <consortium name="US DOE Joint Genome Institute (JGI-PGF)"/>
            <person name="Lucas S."/>
            <person name="Copeland A."/>
            <person name="Lapidus A."/>
            <person name="Glavina del Rio T."/>
            <person name="Dalin E."/>
            <person name="Tice H."/>
            <person name="Bruce D."/>
            <person name="Goodwin L."/>
            <person name="Pitluck S."/>
            <person name="Peters L."/>
            <person name="Kyrpides N."/>
            <person name="Mavromatis K."/>
            <person name="Ivanova N."/>
            <person name="Markowitz V."/>
            <person name="Cheng J.-F."/>
            <person name="Hugenholtz P."/>
            <person name="Woyke T."/>
            <person name="Wu D."/>
            <person name="Gronow S."/>
            <person name="Wellnitz S."/>
            <person name="Brambilla E."/>
            <person name="Klenk H.-P."/>
            <person name="Eisen J.A."/>
        </authorList>
    </citation>
    <scope>NUCLEOTIDE SEQUENCE [LARGE SCALE GENOMIC DNA]</scope>
    <source>
        <strain evidence="2 3">DSM 2985</strain>
    </source>
</reference>
<dbReference type="Proteomes" id="UP000003571">
    <property type="component" value="Unassembled WGS sequence"/>
</dbReference>
<sequence>MKKILPALVFILITAAATAESYLSGGLLLSAVVNSDDETNDFTQLVPGAFVHWNGFSDVEKKAGIHADGSISAFYKNGDETNGGENSIMIGIQADFGPVLRIGILRLLFLTAGLSAGASVGTTWTDKTDTTVSEAHAGFSAQASFMLASGLTFGALFGFSPLSCASVSIQERKEERNIWSTKPSYLFGISLMYCR</sequence>
<keyword evidence="1" id="KW-0732">Signal</keyword>
<name>H7EI48_9SPIR</name>
<evidence type="ECO:0000313" key="3">
    <source>
        <dbReference type="Proteomes" id="UP000003571"/>
    </source>
</evidence>
<accession>H7EI48</accession>
<dbReference type="EMBL" id="AGRW01000034">
    <property type="protein sequence ID" value="EIC02727.1"/>
    <property type="molecule type" value="Genomic_DNA"/>
</dbReference>
<feature type="chain" id="PRO_5003608690" description="Outer membrane protein beta-barrel domain-containing protein" evidence="1">
    <location>
        <begin position="20"/>
        <end position="195"/>
    </location>
</feature>